<keyword evidence="3" id="KW-1185">Reference proteome</keyword>
<comment type="caution">
    <text evidence="2">The sequence shown here is derived from an EMBL/GenBank/DDBJ whole genome shotgun (WGS) entry which is preliminary data.</text>
</comment>
<proteinExistence type="predicted"/>
<evidence type="ECO:0008006" key="4">
    <source>
        <dbReference type="Google" id="ProtNLM"/>
    </source>
</evidence>
<name>A0ABP8IW34_9BACT</name>
<sequence length="175" mass="19072">MKPQSTFVLNLMHGVFWVVFIGLCIQTGAILISFFVSLFINPSGAQDLYMGLDLSELSSFSVEHYAGVVSFTVYLLAMKAYMAYLVIQIFRKIDFATPFSPAVALLITKISQAALQAGVVALIAGSYCKWLTKSGVAVPVGWSGGEFLFLAGIIFIIAQVFKRGTDIQSEHELTV</sequence>
<gene>
    <name evidence="2" type="ORF">GCM10023186_10620</name>
</gene>
<feature type="transmembrane region" description="Helical" evidence="1">
    <location>
        <begin position="7"/>
        <end position="40"/>
    </location>
</feature>
<keyword evidence="1" id="KW-1133">Transmembrane helix</keyword>
<accession>A0ABP8IW34</accession>
<dbReference type="Proteomes" id="UP001500454">
    <property type="component" value="Unassembled WGS sequence"/>
</dbReference>
<dbReference type="Pfam" id="PF11188">
    <property type="entry name" value="DUF2975"/>
    <property type="match status" value="1"/>
</dbReference>
<evidence type="ECO:0000256" key="1">
    <source>
        <dbReference type="SAM" id="Phobius"/>
    </source>
</evidence>
<keyword evidence="1" id="KW-0812">Transmembrane</keyword>
<feature type="transmembrane region" description="Helical" evidence="1">
    <location>
        <begin position="65"/>
        <end position="87"/>
    </location>
</feature>
<evidence type="ECO:0000313" key="2">
    <source>
        <dbReference type="EMBL" id="GAA4376603.1"/>
    </source>
</evidence>
<reference evidence="3" key="1">
    <citation type="journal article" date="2019" name="Int. J. Syst. Evol. Microbiol.">
        <title>The Global Catalogue of Microorganisms (GCM) 10K type strain sequencing project: providing services to taxonomists for standard genome sequencing and annotation.</title>
        <authorList>
            <consortium name="The Broad Institute Genomics Platform"/>
            <consortium name="The Broad Institute Genome Sequencing Center for Infectious Disease"/>
            <person name="Wu L."/>
            <person name="Ma J."/>
        </authorList>
    </citation>
    <scope>NUCLEOTIDE SEQUENCE [LARGE SCALE GENOMIC DNA]</scope>
    <source>
        <strain evidence="3">JCM 17924</strain>
    </source>
</reference>
<dbReference type="RefSeq" id="WP_345222058.1">
    <property type="nucleotide sequence ID" value="NZ_BAABHA010000002.1"/>
</dbReference>
<dbReference type="EMBL" id="BAABHA010000002">
    <property type="protein sequence ID" value="GAA4376603.1"/>
    <property type="molecule type" value="Genomic_DNA"/>
</dbReference>
<keyword evidence="1" id="KW-0472">Membrane</keyword>
<feature type="transmembrane region" description="Helical" evidence="1">
    <location>
        <begin position="99"/>
        <end position="124"/>
    </location>
</feature>
<protein>
    <recommendedName>
        <fullName evidence="4">DUF2975 domain-containing protein</fullName>
    </recommendedName>
</protein>
<feature type="transmembrane region" description="Helical" evidence="1">
    <location>
        <begin position="136"/>
        <end position="158"/>
    </location>
</feature>
<organism evidence="2 3">
    <name type="scientific">Hymenobacter koreensis</name>
    <dbReference type="NCBI Taxonomy" id="1084523"/>
    <lineage>
        <taxon>Bacteria</taxon>
        <taxon>Pseudomonadati</taxon>
        <taxon>Bacteroidota</taxon>
        <taxon>Cytophagia</taxon>
        <taxon>Cytophagales</taxon>
        <taxon>Hymenobacteraceae</taxon>
        <taxon>Hymenobacter</taxon>
    </lineage>
</organism>
<evidence type="ECO:0000313" key="3">
    <source>
        <dbReference type="Proteomes" id="UP001500454"/>
    </source>
</evidence>
<dbReference type="InterPro" id="IPR021354">
    <property type="entry name" value="DUF2975"/>
</dbReference>